<feature type="transmembrane region" description="Helical" evidence="1">
    <location>
        <begin position="9"/>
        <end position="28"/>
    </location>
</feature>
<gene>
    <name evidence="2" type="ORF">E3A20_14870</name>
</gene>
<reference evidence="2 3" key="2">
    <citation type="submission" date="2019-08" db="EMBL/GenBank/DDBJ databases">
        <authorList>
            <person name="Henke P."/>
        </authorList>
    </citation>
    <scope>NUCLEOTIDE SEQUENCE [LARGE SCALE GENOMIC DNA]</scope>
    <source>
        <strain evidence="2">Phe10_nw2017</strain>
    </source>
</reference>
<keyword evidence="1" id="KW-0472">Membrane</keyword>
<protein>
    <submittedName>
        <fullName evidence="2">Membrane protein</fullName>
    </submittedName>
</protein>
<feature type="transmembrane region" description="Helical" evidence="1">
    <location>
        <begin position="110"/>
        <end position="131"/>
    </location>
</feature>
<dbReference type="EMBL" id="SRHE01000291">
    <property type="protein sequence ID" value="TWW09385.1"/>
    <property type="molecule type" value="Genomic_DNA"/>
</dbReference>
<dbReference type="Pfam" id="PF20398">
    <property type="entry name" value="DUF6691"/>
    <property type="match status" value="1"/>
</dbReference>
<dbReference type="InterPro" id="IPR046513">
    <property type="entry name" value="DUF6691"/>
</dbReference>
<proteinExistence type="predicted"/>
<keyword evidence="1" id="KW-0812">Transmembrane</keyword>
<reference evidence="2 3" key="1">
    <citation type="submission" date="2019-08" db="EMBL/GenBank/DDBJ databases">
        <title>100 year-old enigma solved: identification of Planctomyces bekefii, the type genus and species of the phylum Planctomycetes.</title>
        <authorList>
            <person name="Svetlana D.N."/>
            <person name="Overmann J."/>
        </authorList>
    </citation>
    <scope>NUCLEOTIDE SEQUENCE [LARGE SCALE GENOMIC DNA]</scope>
    <source>
        <strain evidence="2">Phe10_nw2017</strain>
    </source>
</reference>
<keyword evidence="1" id="KW-1133">Transmembrane helix</keyword>
<evidence type="ECO:0000313" key="3">
    <source>
        <dbReference type="Proteomes" id="UP000321083"/>
    </source>
</evidence>
<dbReference type="Proteomes" id="UP000321083">
    <property type="component" value="Unassembled WGS sequence"/>
</dbReference>
<comment type="caution">
    <text evidence="2">The sequence shown here is derived from an EMBL/GenBank/DDBJ whole genome shotgun (WGS) entry which is preliminary data.</text>
</comment>
<feature type="transmembrane region" description="Helical" evidence="1">
    <location>
        <begin position="48"/>
        <end position="65"/>
    </location>
</feature>
<sequence length="149" mass="16122">MDEEPLKRIIVAFLSGVLFALGLGLSGMTQPAKIFAFLNLAGAWDPTLMLVMGGAIAVYGPVFYLSKRRRAPLFDDRWHIPPPWPVDRRLMIGAVVFGMGWGIGGYCPGPAIVSIAGHQIGTLVFLISMMLGMRLVPKASTGAKEPLRN</sequence>
<evidence type="ECO:0000256" key="1">
    <source>
        <dbReference type="SAM" id="Phobius"/>
    </source>
</evidence>
<keyword evidence="3" id="KW-1185">Reference proteome</keyword>
<organism evidence="2 3">
    <name type="scientific">Planctomyces bekefii</name>
    <dbReference type="NCBI Taxonomy" id="1653850"/>
    <lineage>
        <taxon>Bacteria</taxon>
        <taxon>Pseudomonadati</taxon>
        <taxon>Planctomycetota</taxon>
        <taxon>Planctomycetia</taxon>
        <taxon>Planctomycetales</taxon>
        <taxon>Planctomycetaceae</taxon>
        <taxon>Planctomyces</taxon>
    </lineage>
</organism>
<name>A0A5C6M5G0_9PLAN</name>
<dbReference type="AlphaFoldDB" id="A0A5C6M5G0"/>
<accession>A0A5C6M5G0</accession>
<evidence type="ECO:0000313" key="2">
    <source>
        <dbReference type="EMBL" id="TWW09385.1"/>
    </source>
</evidence>